<sequence length="351" mass="39537">MKTLFLLFFLTIYLSLPGQTDAPPRFMQSGEDHFTRDNIKEIEINNRHGHVFFTTWESDSILVRTTTWVNAPIHAAANEVLNDILINQHHTSEKLHYTTRFGSNFFSNFDFGIIYHVFAPKNLKINVNNRFGNIELINFEGDAHINLEYGSLNGEHAKINNGSLYVSNGNIQIMELNQGEITHLNGSLDIRKLGEVQLSSDFSEGSIYHAKNLRIISSTGKVDINKVDKLHAESGFSFITINKLTERGFIDIHEGSVTIRGFDKGFRELTTSSRKADILLNINEEIPYTMHGQVANGTFTHYASENMRVIIENNVTSFSGNFSQRTPGVSPTIILFGTDCDITISNEPAFD</sequence>
<evidence type="ECO:0000313" key="2">
    <source>
        <dbReference type="Proteomes" id="UP000191055"/>
    </source>
</evidence>
<dbReference type="KEGG" id="asx:CDL62_17990"/>
<dbReference type="OrthoDB" id="1118291at2"/>
<protein>
    <recommendedName>
        <fullName evidence="3">Adhesin domain-containing protein</fullName>
    </recommendedName>
</protein>
<dbReference type="EMBL" id="FUYV01000011">
    <property type="protein sequence ID" value="SKC15189.1"/>
    <property type="molecule type" value="Genomic_DNA"/>
</dbReference>
<dbReference type="RefSeq" id="WP_079557795.1">
    <property type="nucleotide sequence ID" value="NZ_CP021904.1"/>
</dbReference>
<gene>
    <name evidence="1" type="ORF">SAMN03080601_02065</name>
</gene>
<evidence type="ECO:0008006" key="3">
    <source>
        <dbReference type="Google" id="ProtNLM"/>
    </source>
</evidence>
<keyword evidence="2" id="KW-1185">Reference proteome</keyword>
<dbReference type="STRING" id="889453.SAMN03080601_02065"/>
<proteinExistence type="predicted"/>
<reference evidence="1 2" key="1">
    <citation type="submission" date="2017-02" db="EMBL/GenBank/DDBJ databases">
        <authorList>
            <person name="Peterson S.W."/>
        </authorList>
    </citation>
    <scope>NUCLEOTIDE SEQUENCE [LARGE SCALE GENOMIC DNA]</scope>
    <source>
        <strain evidence="1 2">DSM 24412</strain>
    </source>
</reference>
<dbReference type="AlphaFoldDB" id="A0A1T5H3M0"/>
<organism evidence="1 2">
    <name type="scientific">Alkalitalea saponilacus</name>
    <dbReference type="NCBI Taxonomy" id="889453"/>
    <lineage>
        <taxon>Bacteria</taxon>
        <taxon>Pseudomonadati</taxon>
        <taxon>Bacteroidota</taxon>
        <taxon>Bacteroidia</taxon>
        <taxon>Marinilabiliales</taxon>
        <taxon>Marinilabiliaceae</taxon>
        <taxon>Alkalitalea</taxon>
    </lineage>
</organism>
<name>A0A1T5H3M0_9BACT</name>
<accession>A0A1T5H3M0</accession>
<evidence type="ECO:0000313" key="1">
    <source>
        <dbReference type="EMBL" id="SKC15189.1"/>
    </source>
</evidence>
<dbReference type="Proteomes" id="UP000191055">
    <property type="component" value="Unassembled WGS sequence"/>
</dbReference>